<dbReference type="EMBL" id="CP011158">
    <property type="protein sequence ID" value="ANB92481.1"/>
    <property type="molecule type" value="Genomic_DNA"/>
</dbReference>
<dbReference type="InterPro" id="IPR005134">
    <property type="entry name" value="UPF0114"/>
</dbReference>
<sequence>MVEHIFHKSRFLVWLIVIASLIFSILLYLSSFKVMGHIIADFSSNMPTKVTDLQYQAVYMLKALDNLFIALTFQIISISHYGLFLSNTPPSESKFLQALHISSYHDVKINILQVSLLILVIIFLEQLVARGAVIETLYLSLSIATMMGAIIFAVKSMRH</sequence>
<reference evidence="3 5" key="2">
    <citation type="submission" date="2018-06" db="EMBL/GenBank/DDBJ databases">
        <authorList>
            <consortium name="Pathogen Informatics"/>
            <person name="Doyle S."/>
        </authorList>
    </citation>
    <scope>NUCLEOTIDE SEQUENCE [LARGE SCALE GENOMIC DNA]</scope>
    <source>
        <strain evidence="3 5">NCTC11227</strain>
    </source>
</reference>
<organism evidence="3 5">
    <name type="scientific">Moraxella ovis</name>
    <dbReference type="NCBI Taxonomy" id="29433"/>
    <lineage>
        <taxon>Bacteria</taxon>
        <taxon>Pseudomonadati</taxon>
        <taxon>Pseudomonadota</taxon>
        <taxon>Gammaproteobacteria</taxon>
        <taxon>Moraxellales</taxon>
        <taxon>Moraxellaceae</taxon>
        <taxon>Moraxella</taxon>
    </lineage>
</organism>
<evidence type="ECO:0000313" key="2">
    <source>
        <dbReference type="EMBL" id="ANB92481.1"/>
    </source>
</evidence>
<gene>
    <name evidence="2" type="ORF">MOVS_06540</name>
    <name evidence="3" type="ORF">NCTC11227_01374</name>
</gene>
<feature type="transmembrane region" description="Helical" evidence="1">
    <location>
        <begin position="136"/>
        <end position="154"/>
    </location>
</feature>
<dbReference type="KEGG" id="moi:MOVS_06540"/>
<reference evidence="2 4" key="1">
    <citation type="submission" date="2015-04" db="EMBL/GenBank/DDBJ databases">
        <authorList>
            <person name="Calcutt M.J."/>
            <person name="Foecking M.F."/>
        </authorList>
    </citation>
    <scope>NUCLEOTIDE SEQUENCE [LARGE SCALE GENOMIC DNA]</scope>
    <source>
        <strain evidence="2 4">199/55</strain>
    </source>
</reference>
<dbReference type="Pfam" id="PF03350">
    <property type="entry name" value="UPF0114"/>
    <property type="match status" value="1"/>
</dbReference>
<protein>
    <submittedName>
        <fullName evidence="3">Predicted membrane protein</fullName>
    </submittedName>
</protein>
<evidence type="ECO:0000313" key="5">
    <source>
        <dbReference type="Proteomes" id="UP000255102"/>
    </source>
</evidence>
<keyword evidence="1" id="KW-1133">Transmembrane helix</keyword>
<feature type="transmembrane region" description="Helical" evidence="1">
    <location>
        <begin position="107"/>
        <end position="124"/>
    </location>
</feature>
<proteinExistence type="predicted"/>
<dbReference type="Proteomes" id="UP000076765">
    <property type="component" value="Chromosome"/>
</dbReference>
<evidence type="ECO:0000313" key="4">
    <source>
        <dbReference type="Proteomes" id="UP000076765"/>
    </source>
</evidence>
<dbReference type="Proteomes" id="UP000255102">
    <property type="component" value="Unassembled WGS sequence"/>
</dbReference>
<keyword evidence="1" id="KW-0472">Membrane</keyword>
<accession>A0A160GH49</accession>
<feature type="transmembrane region" description="Helical" evidence="1">
    <location>
        <begin position="12"/>
        <end position="29"/>
    </location>
</feature>
<evidence type="ECO:0000256" key="1">
    <source>
        <dbReference type="SAM" id="Phobius"/>
    </source>
</evidence>
<dbReference type="EMBL" id="UGPW01000001">
    <property type="protein sequence ID" value="STY87366.1"/>
    <property type="molecule type" value="Genomic_DNA"/>
</dbReference>
<evidence type="ECO:0000313" key="3">
    <source>
        <dbReference type="EMBL" id="STY87366.1"/>
    </source>
</evidence>
<dbReference type="AlphaFoldDB" id="A0A160GH49"/>
<keyword evidence="4" id="KW-1185">Reference proteome</keyword>
<name>A0A160GH49_9GAMM</name>
<keyword evidence="1" id="KW-0812">Transmembrane</keyword>